<evidence type="ECO:0000313" key="1">
    <source>
        <dbReference type="EMBL" id="KAG5193256.1"/>
    </source>
</evidence>
<name>A0A836CRU2_SHEEP</name>
<accession>A0A836CRU2</accession>
<protein>
    <submittedName>
        <fullName evidence="1">Uncharacterized protein</fullName>
    </submittedName>
</protein>
<dbReference type="Proteomes" id="UP000664991">
    <property type="component" value="Unassembled WGS sequence"/>
</dbReference>
<evidence type="ECO:0000313" key="2">
    <source>
        <dbReference type="Proteomes" id="UP000664991"/>
    </source>
</evidence>
<reference evidence="1 2" key="1">
    <citation type="submission" date="2020-12" db="EMBL/GenBank/DDBJ databases">
        <title>De novo assembly of Tibetan sheep genome.</title>
        <authorList>
            <person name="Li X."/>
        </authorList>
    </citation>
    <scope>NUCLEOTIDE SEQUENCE [LARGE SCALE GENOMIC DNA]</scope>
    <source>
        <tissue evidence="1">Heart</tissue>
    </source>
</reference>
<organism evidence="1 2">
    <name type="scientific">Ovis aries</name>
    <name type="common">Sheep</name>
    <dbReference type="NCBI Taxonomy" id="9940"/>
    <lineage>
        <taxon>Eukaryota</taxon>
        <taxon>Metazoa</taxon>
        <taxon>Chordata</taxon>
        <taxon>Craniata</taxon>
        <taxon>Vertebrata</taxon>
        <taxon>Euteleostomi</taxon>
        <taxon>Mammalia</taxon>
        <taxon>Eutheria</taxon>
        <taxon>Laurasiatheria</taxon>
        <taxon>Artiodactyla</taxon>
        <taxon>Ruminantia</taxon>
        <taxon>Pecora</taxon>
        <taxon>Bovidae</taxon>
        <taxon>Caprinae</taxon>
        <taxon>Ovis</taxon>
    </lineage>
</organism>
<gene>
    <name evidence="1" type="ORF">JEQ12_019617</name>
</gene>
<comment type="caution">
    <text evidence="1">The sequence shown here is derived from an EMBL/GenBank/DDBJ whole genome shotgun (WGS) entry which is preliminary data.</text>
</comment>
<dbReference type="AlphaFoldDB" id="A0A836CRU2"/>
<proteinExistence type="predicted"/>
<sequence length="374" mass="41752">MWESSDTNSGYAVRSLLTKCQSSVILVFCPIYPWQLTLITFQRGPLCPPCKPDCGGDCQYVRDKVRLTSTSQCRPAPGEDRRGKPSPSDLQKYVALTSVLLSGAGPSEAARTPLRRQTVRKKVVFYKARGLSVSRILKVTNPSGSGIRIELGVLTGRDLHEETSCIVPDCKPSTRSVLMMTPEVILLRCCDFIIKRSLWPHGVVLDVTSYVSRGLHSWEEYKEYLEENTAAYQYSGSDRVFLPSTLRKISYSGHLLFGQGRLVSSSPAGEPGRQTAQAIQSQSGFTYAWPKPRPKRVRCPGRAGSQAAWQILSMYIDSRVERPNSIKFFLAIERSTECIISSHRDTARISGSRNGRDWTELLCVQRVFVSTSDQ</sequence>
<dbReference type="EMBL" id="JAEMGP010000027">
    <property type="protein sequence ID" value="KAG5193256.1"/>
    <property type="molecule type" value="Genomic_DNA"/>
</dbReference>